<dbReference type="RefSeq" id="WP_093141422.1">
    <property type="nucleotide sequence ID" value="NZ_FOXF01000012.1"/>
</dbReference>
<name>A0A662ZJR6_9GAMM</name>
<accession>A0A662ZJR6</accession>
<evidence type="ECO:0000256" key="1">
    <source>
        <dbReference type="ARBA" id="ARBA00008591"/>
    </source>
</evidence>
<evidence type="ECO:0008006" key="4">
    <source>
        <dbReference type="Google" id="ProtNLM"/>
    </source>
</evidence>
<dbReference type="Gene3D" id="1.20.58.220">
    <property type="entry name" value="Phosphate transport system protein phou homolog 2, domain 2"/>
    <property type="match status" value="1"/>
</dbReference>
<dbReference type="InterPro" id="IPR018445">
    <property type="entry name" value="Put_Phosphate_transp_reg"/>
</dbReference>
<organism evidence="2 3">
    <name type="scientific">Ruminobacter amylophilus</name>
    <dbReference type="NCBI Taxonomy" id="867"/>
    <lineage>
        <taxon>Bacteria</taxon>
        <taxon>Pseudomonadati</taxon>
        <taxon>Pseudomonadota</taxon>
        <taxon>Gammaproteobacteria</taxon>
        <taxon>Aeromonadales</taxon>
        <taxon>Succinivibrionaceae</taxon>
        <taxon>Ruminobacter</taxon>
    </lineage>
</organism>
<dbReference type="NCBIfam" id="TIGR00153">
    <property type="entry name" value="TIGR00153 family protein"/>
    <property type="match status" value="1"/>
</dbReference>
<dbReference type="AlphaFoldDB" id="A0A662ZJR6"/>
<comment type="similarity">
    <text evidence="1">Belongs to the UPF0111 family.</text>
</comment>
<dbReference type="PANTHER" id="PTHR36536:SF3">
    <property type="entry name" value="UPF0111 PROTEIN HI_1603"/>
    <property type="match status" value="1"/>
</dbReference>
<dbReference type="OrthoDB" id="9780540at2"/>
<evidence type="ECO:0000313" key="2">
    <source>
        <dbReference type="EMBL" id="SFP27860.1"/>
    </source>
</evidence>
<dbReference type="PANTHER" id="PTHR36536">
    <property type="entry name" value="UPF0111 PROTEIN HI_1603"/>
    <property type="match status" value="1"/>
</dbReference>
<dbReference type="Pfam" id="PF01865">
    <property type="entry name" value="PhoU_div"/>
    <property type="match status" value="1"/>
</dbReference>
<dbReference type="InterPro" id="IPR038078">
    <property type="entry name" value="PhoU-like_sf"/>
</dbReference>
<keyword evidence="3" id="KW-1185">Reference proteome</keyword>
<dbReference type="Proteomes" id="UP000243745">
    <property type="component" value="Unassembled WGS sequence"/>
</dbReference>
<gene>
    <name evidence="2" type="ORF">SAMN02910344_00948</name>
</gene>
<proteinExistence type="inferred from homology"/>
<dbReference type="SUPFAM" id="SSF109755">
    <property type="entry name" value="PhoU-like"/>
    <property type="match status" value="1"/>
</dbReference>
<dbReference type="EMBL" id="FOXF01000012">
    <property type="protein sequence ID" value="SFP27860.1"/>
    <property type="molecule type" value="Genomic_DNA"/>
</dbReference>
<evidence type="ECO:0000313" key="3">
    <source>
        <dbReference type="Proteomes" id="UP000243745"/>
    </source>
</evidence>
<dbReference type="InterPro" id="IPR002727">
    <property type="entry name" value="DUF47"/>
</dbReference>
<sequence>MQVNFLNLFAKSPLKPLYEHINNIYECCSHLPPFFDGVFNDDWDKASSEQRMICQFERAADVIKKDIRINLPNSLFMPVDRTYLLELVTQEDKIANIARDISGLMLGRQLTIPADIKKDFLTYLNRSIEAVELTKKVINELEDLLESGFRGKELSLVQSMVKEIDLIEDDTDHMQINLRRQVFIREKDLNPIDAMFIYKILEKIGDLADQALRVGSRLELMITKS</sequence>
<protein>
    <recommendedName>
        <fullName evidence="4">TIGR00153 family protein</fullName>
    </recommendedName>
</protein>
<reference evidence="2 3" key="1">
    <citation type="submission" date="2016-10" db="EMBL/GenBank/DDBJ databases">
        <authorList>
            <person name="Varghese N."/>
            <person name="Submissions S."/>
        </authorList>
    </citation>
    <scope>NUCLEOTIDE SEQUENCE [LARGE SCALE GENOMIC DNA]</scope>
    <source>
        <strain evidence="2 3">DSM 1361</strain>
    </source>
</reference>